<evidence type="ECO:0000256" key="1">
    <source>
        <dbReference type="SAM" id="SignalP"/>
    </source>
</evidence>
<gene>
    <name evidence="2" type="ORF">AJ80_07865</name>
</gene>
<dbReference type="PANTHER" id="PTHR42924:SF3">
    <property type="entry name" value="POLYMERASE_HISTIDINOL PHOSPHATASE N-TERMINAL DOMAIN-CONTAINING PROTEIN"/>
    <property type="match status" value="1"/>
</dbReference>
<accession>A0A2B7XH65</accession>
<evidence type="ECO:0008006" key="4">
    <source>
        <dbReference type="Google" id="ProtNLM"/>
    </source>
</evidence>
<dbReference type="NCBIfam" id="NF038032">
    <property type="entry name" value="CehA_McbA_metalo"/>
    <property type="match status" value="1"/>
</dbReference>
<name>A0A2B7XH65_POLH7</name>
<keyword evidence="3" id="KW-1185">Reference proteome</keyword>
<evidence type="ECO:0000313" key="2">
    <source>
        <dbReference type="EMBL" id="PGH08466.1"/>
    </source>
</evidence>
<comment type="caution">
    <text evidence="2">The sequence shown here is derived from an EMBL/GenBank/DDBJ whole genome shotgun (WGS) entry which is preliminary data.</text>
</comment>
<dbReference type="Gene3D" id="3.20.20.140">
    <property type="entry name" value="Metal-dependent hydrolases"/>
    <property type="match status" value="1"/>
</dbReference>
<dbReference type="OrthoDB" id="16564at2759"/>
<sequence>MKGPSSFSSMKLISLAARTAAIGAAAAPNNGITSSSHQAPIHLNLSGHIPPAKVLDYIYVDFSVPPRTSTIHVVQNYSHRNAGNSLDLGCFDQQGHHLALADDDFSTGFRGWSGGARDDFTISRRFATPGYLAGEIEPGIWSVALGPYKSVPEGIDYELNIELSFEHPSLSEFEVYSSLPRSGAEIAVRDQTQGGDYPVGDGAKTWFRGDLHMHTIYSDGKHTPNELITFAQAANLSFIFTSEHNTPSIDHAWDSVAPGSLLVSRGIEVTTRSGHWNAIGLTPHDWVEFRYRHTDNPGLAQAVQHVRKRGGLAVINHPFDSVDCLACDWSYGFEDSNMDAIEVWNADWDPSDEKALVKWHELLSAGSHIAAIGGSDFHTSETGKIGSPTTLVHASRLETAEILAGIRRSRAYVVHDSSVDIHFSVIDKLTGKETQIGDRVKLNRMNDRTRGPLFAILRASRGVPEGSRVVVMTDRGILHEERVSDDSRRKGIKVRLDERSTFVRVEVRRADGRMLALTNPIWIG</sequence>
<dbReference type="EMBL" id="PDNA01000160">
    <property type="protein sequence ID" value="PGH08466.1"/>
    <property type="molecule type" value="Genomic_DNA"/>
</dbReference>
<reference evidence="2 3" key="1">
    <citation type="submission" date="2017-10" db="EMBL/GenBank/DDBJ databases">
        <title>Comparative genomics in systemic dimorphic fungi from Ajellomycetaceae.</title>
        <authorList>
            <person name="Munoz J.F."/>
            <person name="Mcewen J.G."/>
            <person name="Clay O.K."/>
            <person name="Cuomo C.A."/>
        </authorList>
    </citation>
    <scope>NUCLEOTIDE SEQUENCE [LARGE SCALE GENOMIC DNA]</scope>
    <source>
        <strain evidence="2 3">UAMH7299</strain>
    </source>
</reference>
<dbReference type="InterPro" id="IPR016195">
    <property type="entry name" value="Pol/histidinol_Pase-like"/>
</dbReference>
<dbReference type="SUPFAM" id="SSF89550">
    <property type="entry name" value="PHP domain-like"/>
    <property type="match status" value="1"/>
</dbReference>
<dbReference type="InterPro" id="IPR052018">
    <property type="entry name" value="PHP_domain"/>
</dbReference>
<dbReference type="Proteomes" id="UP000224634">
    <property type="component" value="Unassembled WGS sequence"/>
</dbReference>
<dbReference type="GO" id="GO:0035312">
    <property type="term" value="F:5'-3' DNA exonuclease activity"/>
    <property type="evidence" value="ECO:0007669"/>
    <property type="project" value="TreeGrafter"/>
</dbReference>
<feature type="chain" id="PRO_5012112073" description="Polymerase/histidinol phosphatase N-terminal domain-containing protein" evidence="1">
    <location>
        <begin position="27"/>
        <end position="524"/>
    </location>
</feature>
<keyword evidence="1" id="KW-0732">Signal</keyword>
<organism evidence="2 3">
    <name type="scientific">Polytolypa hystricis (strain UAMH7299)</name>
    <dbReference type="NCBI Taxonomy" id="1447883"/>
    <lineage>
        <taxon>Eukaryota</taxon>
        <taxon>Fungi</taxon>
        <taxon>Dikarya</taxon>
        <taxon>Ascomycota</taxon>
        <taxon>Pezizomycotina</taxon>
        <taxon>Eurotiomycetes</taxon>
        <taxon>Eurotiomycetidae</taxon>
        <taxon>Onygenales</taxon>
        <taxon>Onygenales incertae sedis</taxon>
        <taxon>Polytolypa</taxon>
    </lineage>
</organism>
<dbReference type="AlphaFoldDB" id="A0A2B7XH65"/>
<protein>
    <recommendedName>
        <fullName evidence="4">Polymerase/histidinol phosphatase N-terminal domain-containing protein</fullName>
    </recommendedName>
</protein>
<evidence type="ECO:0000313" key="3">
    <source>
        <dbReference type="Proteomes" id="UP000224634"/>
    </source>
</evidence>
<dbReference type="PANTHER" id="PTHR42924">
    <property type="entry name" value="EXONUCLEASE"/>
    <property type="match status" value="1"/>
</dbReference>
<proteinExistence type="predicted"/>
<dbReference type="GO" id="GO:0004534">
    <property type="term" value="F:5'-3' RNA exonuclease activity"/>
    <property type="evidence" value="ECO:0007669"/>
    <property type="project" value="TreeGrafter"/>
</dbReference>
<feature type="signal peptide" evidence="1">
    <location>
        <begin position="1"/>
        <end position="26"/>
    </location>
</feature>